<keyword evidence="3" id="KW-0443">Lipid metabolism</keyword>
<accession>A0A7K3LL63</accession>
<dbReference type="SUPFAM" id="SSF52096">
    <property type="entry name" value="ClpP/crotonase"/>
    <property type="match status" value="1"/>
</dbReference>
<dbReference type="CDD" id="cd06558">
    <property type="entry name" value="crotonase-like"/>
    <property type="match status" value="1"/>
</dbReference>
<name>A0A7K3LL63_9ACTN</name>
<evidence type="ECO:0000313" key="8">
    <source>
        <dbReference type="Proteomes" id="UP000466307"/>
    </source>
</evidence>
<evidence type="ECO:0000313" key="7">
    <source>
        <dbReference type="EMBL" id="NDK88277.1"/>
    </source>
</evidence>
<dbReference type="PANTHER" id="PTHR43459:SF1">
    <property type="entry name" value="EG:BACN32G11.4 PROTEIN"/>
    <property type="match status" value="1"/>
</dbReference>
<dbReference type="PROSITE" id="PS00166">
    <property type="entry name" value="ENOYL_COA_HYDRATASE"/>
    <property type="match status" value="1"/>
</dbReference>
<evidence type="ECO:0000256" key="1">
    <source>
        <dbReference type="ARBA" id="ARBA00002994"/>
    </source>
</evidence>
<comment type="catalytic activity">
    <reaction evidence="5">
        <text>a 4-saturated-(3S)-3-hydroxyacyl-CoA = a (3E)-enoyl-CoA + H2O</text>
        <dbReference type="Rhea" id="RHEA:20724"/>
        <dbReference type="ChEBI" id="CHEBI:15377"/>
        <dbReference type="ChEBI" id="CHEBI:58521"/>
        <dbReference type="ChEBI" id="CHEBI:137480"/>
        <dbReference type="EC" id="4.2.1.17"/>
    </reaction>
</comment>
<comment type="catalytic activity">
    <reaction evidence="4">
        <text>a (3S)-3-hydroxyacyl-CoA = a (2E)-enoyl-CoA + H2O</text>
        <dbReference type="Rhea" id="RHEA:16105"/>
        <dbReference type="ChEBI" id="CHEBI:15377"/>
        <dbReference type="ChEBI" id="CHEBI:57318"/>
        <dbReference type="ChEBI" id="CHEBI:58856"/>
        <dbReference type="EC" id="4.2.1.17"/>
    </reaction>
</comment>
<evidence type="ECO:0000256" key="5">
    <source>
        <dbReference type="ARBA" id="ARBA00023717"/>
    </source>
</evidence>
<dbReference type="InterPro" id="IPR014748">
    <property type="entry name" value="Enoyl-CoA_hydra_C"/>
</dbReference>
<dbReference type="RefSeq" id="WP_059036879.1">
    <property type="nucleotide sequence ID" value="NZ_JAADZU010000003.1"/>
</dbReference>
<dbReference type="InterPro" id="IPR001753">
    <property type="entry name" value="Enoyl-CoA_hydra/iso"/>
</dbReference>
<dbReference type="GO" id="GO:0004300">
    <property type="term" value="F:enoyl-CoA hydratase activity"/>
    <property type="evidence" value="ECO:0007669"/>
    <property type="project" value="UniProtKB-EC"/>
</dbReference>
<dbReference type="EMBL" id="JAADZU010000003">
    <property type="protein sequence ID" value="NDK88277.1"/>
    <property type="molecule type" value="Genomic_DNA"/>
</dbReference>
<dbReference type="AlphaFoldDB" id="A0A7K3LL63"/>
<reference evidence="7 8" key="1">
    <citation type="submission" date="2020-01" db="EMBL/GenBank/DDBJ databases">
        <title>Investigation of new actinobacteria for the biodesulphurisation of diesel fuel.</title>
        <authorList>
            <person name="Athi Narayanan S.M."/>
        </authorList>
    </citation>
    <scope>NUCLEOTIDE SEQUENCE [LARGE SCALE GENOMIC DNA]</scope>
    <source>
        <strain evidence="7 8">213E</strain>
    </source>
</reference>
<keyword evidence="3" id="KW-0276">Fatty acid metabolism</keyword>
<dbReference type="GO" id="GO:0006631">
    <property type="term" value="P:fatty acid metabolic process"/>
    <property type="evidence" value="ECO:0007669"/>
    <property type="project" value="UniProtKB-KW"/>
</dbReference>
<sequence length="259" mass="26603">MTVTLEVDGALATITIDRPAAHNALDLDTKTAFLRAVHAVSGDGTIRAVLLRAEGKNFCVGQDLGEHVTALEADANTAMDTVAQHYNPLIEALDSLRVPVVAAIQGACVGAGWGIALTADIRVAGTRTSFATAFTGIALASDSGLSRGLVAALGPSRASGLMLLGEKVSAAQAAEWGLVHRLVDDADVHDVAREIAATLAAGPTAAYVEVKALMRAADGTLAETLDREAKAQSRLGATADHKAAVTAFLSKTRPQFIGS</sequence>
<dbReference type="Proteomes" id="UP000466307">
    <property type="component" value="Unassembled WGS sequence"/>
</dbReference>
<protein>
    <submittedName>
        <fullName evidence="7">Enoyl-CoA hydratase</fullName>
    </submittedName>
</protein>
<dbReference type="Gene3D" id="3.90.226.10">
    <property type="entry name" value="2-enoyl-CoA Hydratase, Chain A, domain 1"/>
    <property type="match status" value="1"/>
</dbReference>
<organism evidence="7 8">
    <name type="scientific">Gordonia desulfuricans</name>
    <dbReference type="NCBI Taxonomy" id="89051"/>
    <lineage>
        <taxon>Bacteria</taxon>
        <taxon>Bacillati</taxon>
        <taxon>Actinomycetota</taxon>
        <taxon>Actinomycetes</taxon>
        <taxon>Mycobacteriales</taxon>
        <taxon>Gordoniaceae</taxon>
        <taxon>Gordonia</taxon>
    </lineage>
</organism>
<comment type="similarity">
    <text evidence="2 6">Belongs to the enoyl-CoA hydratase/isomerase family.</text>
</comment>
<gene>
    <name evidence="7" type="ORF">GYA93_01560</name>
</gene>
<dbReference type="InterPro" id="IPR029045">
    <property type="entry name" value="ClpP/crotonase-like_dom_sf"/>
</dbReference>
<proteinExistence type="inferred from homology"/>
<dbReference type="InterPro" id="IPR018376">
    <property type="entry name" value="Enoyl-CoA_hyd/isom_CS"/>
</dbReference>
<comment type="caution">
    <text evidence="7">The sequence shown here is derived from an EMBL/GenBank/DDBJ whole genome shotgun (WGS) entry which is preliminary data.</text>
</comment>
<evidence type="ECO:0000256" key="2">
    <source>
        <dbReference type="ARBA" id="ARBA00005254"/>
    </source>
</evidence>
<evidence type="ECO:0000256" key="3">
    <source>
        <dbReference type="ARBA" id="ARBA00022832"/>
    </source>
</evidence>
<dbReference type="Gene3D" id="1.10.12.10">
    <property type="entry name" value="Lyase 2-enoyl-coa Hydratase, Chain A, domain 2"/>
    <property type="match status" value="1"/>
</dbReference>
<keyword evidence="8" id="KW-1185">Reference proteome</keyword>
<evidence type="ECO:0000256" key="6">
    <source>
        <dbReference type="RuleBase" id="RU003707"/>
    </source>
</evidence>
<dbReference type="Pfam" id="PF00378">
    <property type="entry name" value="ECH_1"/>
    <property type="match status" value="1"/>
</dbReference>
<dbReference type="PANTHER" id="PTHR43459">
    <property type="entry name" value="ENOYL-COA HYDRATASE"/>
    <property type="match status" value="1"/>
</dbReference>
<evidence type="ECO:0000256" key="4">
    <source>
        <dbReference type="ARBA" id="ARBA00023709"/>
    </source>
</evidence>
<comment type="function">
    <text evidence="1">Could possibly oxidize fatty acids using specific components.</text>
</comment>